<feature type="region of interest" description="Disordered" evidence="1">
    <location>
        <begin position="269"/>
        <end position="296"/>
    </location>
</feature>
<dbReference type="AlphaFoldDB" id="A0AA35TVL9"/>
<dbReference type="InterPro" id="IPR027886">
    <property type="entry name" value="SPMIP4"/>
</dbReference>
<feature type="compositionally biased region" description="Polar residues" evidence="1">
    <location>
        <begin position="367"/>
        <end position="379"/>
    </location>
</feature>
<evidence type="ECO:0000313" key="2">
    <source>
        <dbReference type="EMBL" id="CAI8054723.1"/>
    </source>
</evidence>
<dbReference type="EMBL" id="CASHTH010004204">
    <property type="protein sequence ID" value="CAI8054723.1"/>
    <property type="molecule type" value="Genomic_DNA"/>
</dbReference>
<dbReference type="Proteomes" id="UP001174909">
    <property type="component" value="Unassembled WGS sequence"/>
</dbReference>
<feature type="region of interest" description="Disordered" evidence="1">
    <location>
        <begin position="215"/>
        <end position="241"/>
    </location>
</feature>
<dbReference type="PANTHER" id="PTHR31393:SF2">
    <property type="entry name" value="CHROMOSOME 7 OPEN READING FRAME 31"/>
    <property type="match status" value="1"/>
</dbReference>
<organism evidence="2 3">
    <name type="scientific">Geodia barretti</name>
    <name type="common">Barrett's horny sponge</name>
    <dbReference type="NCBI Taxonomy" id="519541"/>
    <lineage>
        <taxon>Eukaryota</taxon>
        <taxon>Metazoa</taxon>
        <taxon>Porifera</taxon>
        <taxon>Demospongiae</taxon>
        <taxon>Heteroscleromorpha</taxon>
        <taxon>Tetractinellida</taxon>
        <taxon>Astrophorina</taxon>
        <taxon>Geodiidae</taxon>
        <taxon>Geodia</taxon>
    </lineage>
</organism>
<evidence type="ECO:0000256" key="1">
    <source>
        <dbReference type="SAM" id="MobiDB-lite"/>
    </source>
</evidence>
<feature type="compositionally biased region" description="Polar residues" evidence="1">
    <location>
        <begin position="274"/>
        <end position="291"/>
    </location>
</feature>
<comment type="caution">
    <text evidence="2">The sequence shown here is derived from an EMBL/GenBank/DDBJ whole genome shotgun (WGS) entry which is preliminary data.</text>
</comment>
<sequence>MADRGEASPFLPPLSSTYQSSYLWAPHHLQRLTLTQKLYHDYISHSLATQPPHLNALRRRVQKYGDNAGFHVHRDIPEHQDYSLTALKLSNLRPADQLVDRPMTKDSRVVEKEVCQPFPAEHPYTSHISQFSLFPDTHTSHPHTTAGSHTHRNIGTQTPATSALLHSAPSYYVAQKAVEKGSRIERHHQFSRGHVTDHMTQQDGYSQLWDLPRSQRHQRSKTYPTPHVQYPTSHSPKPPHTQEALSTIHCLVARTTSYQDHFHLPYGYPHDGPNKTTSRRMSATGGQNLSGSRPLYLSFSHSRPYTAESRSKYKGTPARGDTVGEDCEWEEEEEGEWAKGEVRWVTMKDAATQTEPNDEFPPLGLPHSTNDNQARSTTDGPTIAKTVEMRPSTTGVEQRECSFSVDEEEASFRPRSSITCRRFSQLYGFSRSDTMKHFHSQFLEPVPDLREYGMQKGKRHTIHGYNSYYFH</sequence>
<dbReference type="GO" id="GO:0005813">
    <property type="term" value="C:centrosome"/>
    <property type="evidence" value="ECO:0007669"/>
    <property type="project" value="TreeGrafter"/>
</dbReference>
<feature type="region of interest" description="Disordered" evidence="1">
    <location>
        <begin position="354"/>
        <end position="379"/>
    </location>
</feature>
<accession>A0AA35TVL9</accession>
<proteinExistence type="predicted"/>
<feature type="compositionally biased region" description="Acidic residues" evidence="1">
    <location>
        <begin position="323"/>
        <end position="332"/>
    </location>
</feature>
<dbReference type="Pfam" id="PF15093">
    <property type="entry name" value="SPMIP4-like"/>
    <property type="match status" value="1"/>
</dbReference>
<gene>
    <name evidence="2" type="ORF">GBAR_LOCUS29847</name>
</gene>
<reference evidence="2" key="1">
    <citation type="submission" date="2023-03" db="EMBL/GenBank/DDBJ databases">
        <authorList>
            <person name="Steffen K."/>
            <person name="Cardenas P."/>
        </authorList>
    </citation>
    <scope>NUCLEOTIDE SEQUENCE</scope>
</reference>
<name>A0AA35TVL9_GEOBA</name>
<protein>
    <submittedName>
        <fullName evidence="2">Uncharacterized protein</fullName>
    </submittedName>
</protein>
<feature type="region of interest" description="Disordered" evidence="1">
    <location>
        <begin position="308"/>
        <end position="332"/>
    </location>
</feature>
<evidence type="ECO:0000313" key="3">
    <source>
        <dbReference type="Proteomes" id="UP001174909"/>
    </source>
</evidence>
<keyword evidence="3" id="KW-1185">Reference proteome</keyword>
<dbReference type="PANTHER" id="PTHR31393">
    <property type="entry name" value="C5ORF31"/>
    <property type="match status" value="1"/>
</dbReference>